<feature type="compositionally biased region" description="Low complexity" evidence="1">
    <location>
        <begin position="346"/>
        <end position="365"/>
    </location>
</feature>
<dbReference type="AlphaFoldDB" id="A0A6A6ML65"/>
<feature type="region of interest" description="Disordered" evidence="1">
    <location>
        <begin position="58"/>
        <end position="79"/>
    </location>
</feature>
<dbReference type="Pfam" id="PF13917">
    <property type="entry name" value="zf-CCHC_3"/>
    <property type="match status" value="1"/>
</dbReference>
<evidence type="ECO:0000313" key="3">
    <source>
        <dbReference type="Proteomes" id="UP000467840"/>
    </source>
</evidence>
<name>A0A6A6ML65_HEVBR</name>
<protein>
    <submittedName>
        <fullName evidence="2">Uncharacterized protein</fullName>
    </submittedName>
</protein>
<comment type="caution">
    <text evidence="2">The sequence shown here is derived from an EMBL/GenBank/DDBJ whole genome shotgun (WGS) entry which is preliminary data.</text>
</comment>
<dbReference type="InterPro" id="IPR039715">
    <property type="entry name" value="ZCCHC10"/>
</dbReference>
<organism evidence="2 3">
    <name type="scientific">Hevea brasiliensis</name>
    <name type="common">Para rubber tree</name>
    <name type="synonym">Siphonia brasiliensis</name>
    <dbReference type="NCBI Taxonomy" id="3981"/>
    <lineage>
        <taxon>Eukaryota</taxon>
        <taxon>Viridiplantae</taxon>
        <taxon>Streptophyta</taxon>
        <taxon>Embryophyta</taxon>
        <taxon>Tracheophyta</taxon>
        <taxon>Spermatophyta</taxon>
        <taxon>Magnoliopsida</taxon>
        <taxon>eudicotyledons</taxon>
        <taxon>Gunneridae</taxon>
        <taxon>Pentapetalae</taxon>
        <taxon>rosids</taxon>
        <taxon>fabids</taxon>
        <taxon>Malpighiales</taxon>
        <taxon>Euphorbiaceae</taxon>
        <taxon>Crotonoideae</taxon>
        <taxon>Micrandreae</taxon>
        <taxon>Hevea</taxon>
    </lineage>
</organism>
<evidence type="ECO:0000313" key="2">
    <source>
        <dbReference type="EMBL" id="KAF2312749.1"/>
    </source>
</evidence>
<dbReference type="PANTHER" id="PTHR13491">
    <property type="entry name" value="ZCCHC10 PROTEIN"/>
    <property type="match status" value="1"/>
</dbReference>
<keyword evidence="3" id="KW-1185">Reference proteome</keyword>
<feature type="region of interest" description="Disordered" evidence="1">
    <location>
        <begin position="294"/>
        <end position="437"/>
    </location>
</feature>
<accession>A0A6A6ML65</accession>
<dbReference type="PANTHER" id="PTHR13491:SF0">
    <property type="entry name" value="ZINC FINGER CCHC DOMAIN-CONTAINING PROTEIN 10"/>
    <property type="match status" value="1"/>
</dbReference>
<feature type="compositionally biased region" description="Acidic residues" evidence="1">
    <location>
        <begin position="411"/>
        <end position="421"/>
    </location>
</feature>
<proteinExistence type="predicted"/>
<gene>
    <name evidence="2" type="ORF">GH714_039836</name>
</gene>
<feature type="compositionally biased region" description="Basic residues" evidence="1">
    <location>
        <begin position="328"/>
        <end position="339"/>
    </location>
</feature>
<evidence type="ECO:0000256" key="1">
    <source>
        <dbReference type="SAM" id="MobiDB-lite"/>
    </source>
</evidence>
<feature type="compositionally biased region" description="Basic residues" evidence="1">
    <location>
        <begin position="387"/>
        <end position="405"/>
    </location>
</feature>
<dbReference type="EMBL" id="JAAGAX010000006">
    <property type="protein sequence ID" value="KAF2312749.1"/>
    <property type="molecule type" value="Genomic_DNA"/>
</dbReference>
<reference evidence="2 3" key="1">
    <citation type="journal article" date="2020" name="Mol. Plant">
        <title>The Chromosome-Based Rubber Tree Genome Provides New Insights into Spurge Genome Evolution and Rubber Biosynthesis.</title>
        <authorList>
            <person name="Liu J."/>
            <person name="Shi C."/>
            <person name="Shi C.C."/>
            <person name="Li W."/>
            <person name="Zhang Q.J."/>
            <person name="Zhang Y."/>
            <person name="Li K."/>
            <person name="Lu H.F."/>
            <person name="Shi C."/>
            <person name="Zhu S.T."/>
            <person name="Xiao Z.Y."/>
            <person name="Nan H."/>
            <person name="Yue Y."/>
            <person name="Zhu X.G."/>
            <person name="Wu Y."/>
            <person name="Hong X.N."/>
            <person name="Fan G.Y."/>
            <person name="Tong Y."/>
            <person name="Zhang D."/>
            <person name="Mao C.L."/>
            <person name="Liu Y.L."/>
            <person name="Hao S.J."/>
            <person name="Liu W.Q."/>
            <person name="Lv M.Q."/>
            <person name="Zhang H.B."/>
            <person name="Liu Y."/>
            <person name="Hu-Tang G.R."/>
            <person name="Wang J.P."/>
            <person name="Wang J.H."/>
            <person name="Sun Y.H."/>
            <person name="Ni S.B."/>
            <person name="Chen W.B."/>
            <person name="Zhang X.C."/>
            <person name="Jiao Y.N."/>
            <person name="Eichler E.E."/>
            <person name="Li G.H."/>
            <person name="Liu X."/>
            <person name="Gao L.Z."/>
        </authorList>
    </citation>
    <scope>NUCLEOTIDE SEQUENCE [LARGE SCALE GENOMIC DNA]</scope>
    <source>
        <strain evidence="3">cv. GT1</strain>
        <tissue evidence="2">Leaf</tissue>
    </source>
</reference>
<dbReference type="Proteomes" id="UP000467840">
    <property type="component" value="Chromosome 14"/>
</dbReference>
<dbReference type="Pfam" id="PF02466">
    <property type="entry name" value="Tim17"/>
    <property type="match status" value="1"/>
</dbReference>
<sequence length="437" mass="48160">MTSKLLDEVRGFEKGCFFDLGHPLLNRVAESFVKAAGIGAIQSVSREAYFTAIEGSELDSSGVPPELPTSTDSKKRHRFPDLRGEEHGKRILTVGTGWYSGLTYGLREARGAYDWKNSAVAGAITGMALALTIDDVSHKQIVQCAITGAAISTAANLLRLTLLFSDSRLWVLGFYVMSSKKEEKGQAAADRIKAAALSAAKGLSRAQAERAAAAAARNVNAYGQKEEGPSRWQEKREAKRQMYLMSTEKQVRLGERKDLKSTMSAVGGTAQCQKCFQTGHWTFECKNERVYMSRPSRTQQLKNPKLRMKLPPLSYELDNPDAKEQKGKASKKSKRKHRSDSHSGSDSEASVFESDSGSSSMTEAESSSEEESSDCSSSSDSEEESRRQRRKKKKKQKKERRRRYRSTSESSDSDLGSESDSEDRSSRGKGGTAEIAK</sequence>